<dbReference type="SUPFAM" id="SSF51905">
    <property type="entry name" value="FAD/NAD(P)-binding domain"/>
    <property type="match status" value="1"/>
</dbReference>
<dbReference type="InterPro" id="IPR036188">
    <property type="entry name" value="FAD/NAD-bd_sf"/>
</dbReference>
<comment type="caution">
    <text evidence="2">The sequence shown here is derived from an EMBL/GenBank/DDBJ whole genome shotgun (WGS) entry which is preliminary data.</text>
</comment>
<organism evidence="2 3">
    <name type="scientific">Ktedonospora formicarum</name>
    <dbReference type="NCBI Taxonomy" id="2778364"/>
    <lineage>
        <taxon>Bacteria</taxon>
        <taxon>Bacillati</taxon>
        <taxon>Chloroflexota</taxon>
        <taxon>Ktedonobacteria</taxon>
        <taxon>Ktedonobacterales</taxon>
        <taxon>Ktedonobacteraceae</taxon>
        <taxon>Ktedonospora</taxon>
    </lineage>
</organism>
<dbReference type="Gene3D" id="3.50.50.60">
    <property type="entry name" value="FAD/NAD(P)-binding domain"/>
    <property type="match status" value="2"/>
</dbReference>
<dbReference type="Pfam" id="PF01593">
    <property type="entry name" value="Amino_oxidase"/>
    <property type="match status" value="1"/>
</dbReference>
<dbReference type="PANTHER" id="PTHR42923:SF46">
    <property type="entry name" value="AMINE OXIDASE"/>
    <property type="match status" value="1"/>
</dbReference>
<dbReference type="InterPro" id="IPR050464">
    <property type="entry name" value="Zeta_carotene_desat/Oxidored"/>
</dbReference>
<dbReference type="AlphaFoldDB" id="A0A8J3I2X4"/>
<dbReference type="GO" id="GO:0016491">
    <property type="term" value="F:oxidoreductase activity"/>
    <property type="evidence" value="ECO:0007669"/>
    <property type="project" value="InterPro"/>
</dbReference>
<dbReference type="Proteomes" id="UP000612362">
    <property type="component" value="Unassembled WGS sequence"/>
</dbReference>
<accession>A0A8J3I2X4</accession>
<evidence type="ECO:0000313" key="3">
    <source>
        <dbReference type="Proteomes" id="UP000612362"/>
    </source>
</evidence>
<proteinExistence type="predicted"/>
<protein>
    <submittedName>
        <fullName evidence="2">Oxidoreductase</fullName>
    </submittedName>
</protein>
<evidence type="ECO:0000259" key="1">
    <source>
        <dbReference type="Pfam" id="PF01593"/>
    </source>
</evidence>
<dbReference type="PANTHER" id="PTHR42923">
    <property type="entry name" value="PROTOPORPHYRINOGEN OXIDASE"/>
    <property type="match status" value="1"/>
</dbReference>
<reference evidence="2" key="1">
    <citation type="submission" date="2020-10" db="EMBL/GenBank/DDBJ databases">
        <title>Taxonomic study of unclassified bacteria belonging to the class Ktedonobacteria.</title>
        <authorList>
            <person name="Yabe S."/>
            <person name="Wang C.M."/>
            <person name="Zheng Y."/>
            <person name="Sakai Y."/>
            <person name="Cavaletti L."/>
            <person name="Monciardini P."/>
            <person name="Donadio S."/>
        </authorList>
    </citation>
    <scope>NUCLEOTIDE SEQUENCE</scope>
    <source>
        <strain evidence="2">SOSP1-1</strain>
    </source>
</reference>
<keyword evidence="3" id="KW-1185">Reference proteome</keyword>
<dbReference type="RefSeq" id="WP_220193881.1">
    <property type="nucleotide sequence ID" value="NZ_BNJF01000001.1"/>
</dbReference>
<dbReference type="NCBIfam" id="NF005560">
    <property type="entry name" value="PRK07233.1"/>
    <property type="match status" value="1"/>
</dbReference>
<feature type="domain" description="Amine oxidase" evidence="1">
    <location>
        <begin position="12"/>
        <end position="393"/>
    </location>
</feature>
<dbReference type="InterPro" id="IPR002937">
    <property type="entry name" value="Amino_oxidase"/>
</dbReference>
<sequence>MEYAVLGGGALGLMTAYRLAQAGHSVMLFEKEPMAGGLASGFRVGDSWLDKFYHHIFRSDTTVIRIIKELGLEDQLEWLRPRTVSLIDNKIEQLDSPLTLLKFKPWRLDERLRVGAVLAFLKIAPPSWFEGKTAIPWLKRWMGKRPYEVLFEPLFTGKFGDLRDKIALPWIWARLHDRTTQLGYLRGGFQLLYDRLSERIQELSGKILLGTSVDQVQHDNGRWHVHTNQGSWEFDQVISTLPTRLTCQLIPELPSDYRQQYDGVQAYGAHCLILALDRPLTDIYWMNICDPGYPFMALVEHTNYRPIEEYGGRHLIYLGNYRPMHDPLFTQSKEEVLAAFLPQVKRIQPSFDPSWVTESWIFHAPFAQPIVTVDYREHIPPHRTPLQGLWLANMFQVYPHDRGQNYSLALAEDLIQQVLHEAKSHTEESGAAGE</sequence>
<dbReference type="PRINTS" id="PR00419">
    <property type="entry name" value="ADXRDTASE"/>
</dbReference>
<evidence type="ECO:0000313" key="2">
    <source>
        <dbReference type="EMBL" id="GHO44494.1"/>
    </source>
</evidence>
<gene>
    <name evidence="2" type="ORF">KSX_26570</name>
</gene>
<name>A0A8J3I2X4_9CHLR</name>
<dbReference type="EMBL" id="BNJF01000001">
    <property type="protein sequence ID" value="GHO44494.1"/>
    <property type="molecule type" value="Genomic_DNA"/>
</dbReference>